<dbReference type="EMBL" id="RBIL01000001">
    <property type="protein sequence ID" value="RKQ92476.1"/>
    <property type="molecule type" value="Genomic_DNA"/>
</dbReference>
<proteinExistence type="predicted"/>
<keyword evidence="3" id="KW-1185">Reference proteome</keyword>
<evidence type="ECO:0000313" key="3">
    <source>
        <dbReference type="Proteomes" id="UP000278962"/>
    </source>
</evidence>
<accession>A0A660LDW0</accession>
<keyword evidence="1" id="KW-1133">Transmembrane helix</keyword>
<feature type="transmembrane region" description="Helical" evidence="1">
    <location>
        <begin position="519"/>
        <end position="537"/>
    </location>
</feature>
<comment type="caution">
    <text evidence="2">The sequence shown here is derived from an EMBL/GenBank/DDBJ whole genome shotgun (WGS) entry which is preliminary data.</text>
</comment>
<dbReference type="AlphaFoldDB" id="A0A660LDW0"/>
<name>A0A660LDW0_9ACTN</name>
<evidence type="ECO:0000313" key="2">
    <source>
        <dbReference type="EMBL" id="RKQ92476.1"/>
    </source>
</evidence>
<sequence length="546" mass="59136">MTALARITIFILGLVAGAAIVAFALVSDPVIPGPGWLSVLLVSLIAVVVGTVVTLGLIVLWRALTAEPPPSEEAALEAAEAEAFREVGGVRELAAAAAPLFWDRETFVRRRVEQLELLDFNIARRRISVDFEVPDFGAEDGEELSYLPLSVLRNWPPVLAFDLRDEWGAVVPLLSKGTTNLLDERVLTGVAEYALGAEVHEHVAELLHSIVHGEGDTSRHALRVLSLALQEYLAAREEPIDPEPFRRLIDLATIFVDSTLLWIDVRGQSGTRRVVKVAYDVPVKARLAPLRSLLTTLGLRSVLVGIDVPHVSDAGSYHLEMNAPPGLEVVAGALVLDSDPAPPGLPSRVRQRAARILSILEDRLAITLGRRDPRPVLHLQRRDVQLLTGRVHYYISGPRRRSTGVATVLLLPERRRLLAGALVTGLVACILTAYRDLAPSIVASDAGGVLDGAVAFLLLTPAFLAYTLAREPENAFLQRVLSGTRALSIFAIMLPVVAAGVLLHEAANATSDAFALIDWLFYGAWIAAVTSALPLVVPRRSWNRSD</sequence>
<organism evidence="2 3">
    <name type="scientific">Solirubrobacter pauli</name>
    <dbReference type="NCBI Taxonomy" id="166793"/>
    <lineage>
        <taxon>Bacteria</taxon>
        <taxon>Bacillati</taxon>
        <taxon>Actinomycetota</taxon>
        <taxon>Thermoleophilia</taxon>
        <taxon>Solirubrobacterales</taxon>
        <taxon>Solirubrobacteraceae</taxon>
        <taxon>Solirubrobacter</taxon>
    </lineage>
</organism>
<feature type="transmembrane region" description="Helical" evidence="1">
    <location>
        <begin position="417"/>
        <end position="434"/>
    </location>
</feature>
<keyword evidence="1" id="KW-0812">Transmembrane</keyword>
<evidence type="ECO:0000256" key="1">
    <source>
        <dbReference type="SAM" id="Phobius"/>
    </source>
</evidence>
<reference evidence="2 3" key="1">
    <citation type="submission" date="2018-10" db="EMBL/GenBank/DDBJ databases">
        <title>Genomic Encyclopedia of Archaeal and Bacterial Type Strains, Phase II (KMG-II): from individual species to whole genera.</title>
        <authorList>
            <person name="Goeker M."/>
        </authorList>
    </citation>
    <scope>NUCLEOTIDE SEQUENCE [LARGE SCALE GENOMIC DNA]</scope>
    <source>
        <strain evidence="2 3">DSM 14954</strain>
    </source>
</reference>
<gene>
    <name evidence="2" type="ORF">C8N24_2325</name>
</gene>
<protein>
    <submittedName>
        <fullName evidence="2">Uncharacterized protein</fullName>
    </submittedName>
</protein>
<feature type="transmembrane region" description="Helical" evidence="1">
    <location>
        <begin position="487"/>
        <end position="507"/>
    </location>
</feature>
<keyword evidence="1" id="KW-0472">Membrane</keyword>
<feature type="transmembrane region" description="Helical" evidence="1">
    <location>
        <begin position="446"/>
        <end position="466"/>
    </location>
</feature>
<feature type="transmembrane region" description="Helical" evidence="1">
    <location>
        <begin position="7"/>
        <end position="26"/>
    </location>
</feature>
<dbReference type="Proteomes" id="UP000278962">
    <property type="component" value="Unassembled WGS sequence"/>
</dbReference>
<feature type="transmembrane region" description="Helical" evidence="1">
    <location>
        <begin position="38"/>
        <end position="61"/>
    </location>
</feature>